<keyword evidence="1" id="KW-0812">Transmembrane</keyword>
<evidence type="ECO:0000313" key="5">
    <source>
        <dbReference type="Proteomes" id="UP000254258"/>
    </source>
</evidence>
<comment type="caution">
    <text evidence="4">The sequence shown here is derived from an EMBL/GenBank/DDBJ whole genome shotgun (WGS) entry which is preliminary data.</text>
</comment>
<feature type="domain" description="FecR N-terminal" evidence="3">
    <location>
        <begin position="12"/>
        <end position="52"/>
    </location>
</feature>
<dbReference type="InterPro" id="IPR032623">
    <property type="entry name" value="FecR_N"/>
</dbReference>
<accession>A0A370X9L0</accession>
<dbReference type="OrthoDB" id="9771237at2"/>
<dbReference type="PANTHER" id="PTHR30273:SF2">
    <property type="entry name" value="PROTEIN FECR"/>
    <property type="match status" value="1"/>
</dbReference>
<dbReference type="EMBL" id="QRBE01000001">
    <property type="protein sequence ID" value="RDS85056.1"/>
    <property type="molecule type" value="Genomic_DNA"/>
</dbReference>
<organism evidence="4 5">
    <name type="scientific">Dyella monticola</name>
    <dbReference type="NCBI Taxonomy" id="1927958"/>
    <lineage>
        <taxon>Bacteria</taxon>
        <taxon>Pseudomonadati</taxon>
        <taxon>Pseudomonadota</taxon>
        <taxon>Gammaproteobacteria</taxon>
        <taxon>Lysobacterales</taxon>
        <taxon>Rhodanobacteraceae</taxon>
        <taxon>Dyella</taxon>
    </lineage>
</organism>
<evidence type="ECO:0000259" key="2">
    <source>
        <dbReference type="Pfam" id="PF04773"/>
    </source>
</evidence>
<dbReference type="RefSeq" id="WP_115494076.1">
    <property type="nucleotide sequence ID" value="NZ_QRBE01000001.1"/>
</dbReference>
<gene>
    <name evidence="4" type="ORF">DWU98_03730</name>
</gene>
<name>A0A370X9L0_9GAMM</name>
<dbReference type="AlphaFoldDB" id="A0A370X9L0"/>
<keyword evidence="5" id="KW-1185">Reference proteome</keyword>
<dbReference type="PANTHER" id="PTHR30273">
    <property type="entry name" value="PERIPLASMIC SIGNAL SENSOR AND SIGMA FACTOR ACTIVATOR FECR-RELATED"/>
    <property type="match status" value="1"/>
</dbReference>
<dbReference type="Pfam" id="PF04773">
    <property type="entry name" value="FecR"/>
    <property type="match status" value="1"/>
</dbReference>
<dbReference type="PIRSF" id="PIRSF018266">
    <property type="entry name" value="FecR"/>
    <property type="match status" value="1"/>
</dbReference>
<protein>
    <submittedName>
        <fullName evidence="4">DUF4880 domain-containing protein</fullName>
    </submittedName>
</protein>
<evidence type="ECO:0000259" key="3">
    <source>
        <dbReference type="Pfam" id="PF16220"/>
    </source>
</evidence>
<evidence type="ECO:0000313" key="4">
    <source>
        <dbReference type="EMBL" id="RDS85056.1"/>
    </source>
</evidence>
<dbReference type="GO" id="GO:0016989">
    <property type="term" value="F:sigma factor antagonist activity"/>
    <property type="evidence" value="ECO:0007669"/>
    <property type="project" value="TreeGrafter"/>
</dbReference>
<dbReference type="InterPro" id="IPR006860">
    <property type="entry name" value="FecR"/>
</dbReference>
<dbReference type="Gene3D" id="2.60.120.1440">
    <property type="match status" value="1"/>
</dbReference>
<feature type="domain" description="FecR protein" evidence="2">
    <location>
        <begin position="116"/>
        <end position="206"/>
    </location>
</feature>
<dbReference type="InterPro" id="IPR012373">
    <property type="entry name" value="Ferrdict_sens_TM"/>
</dbReference>
<keyword evidence="1" id="KW-1133">Transmembrane helix</keyword>
<dbReference type="Pfam" id="PF16220">
    <property type="entry name" value="DUF4880"/>
    <property type="match status" value="1"/>
</dbReference>
<evidence type="ECO:0000256" key="1">
    <source>
        <dbReference type="SAM" id="Phobius"/>
    </source>
</evidence>
<proteinExistence type="predicted"/>
<dbReference type="Proteomes" id="UP000254258">
    <property type="component" value="Unassembled WGS sequence"/>
</dbReference>
<sequence>MSHPEVPEMAIQAERWFVRLREPDCTDEERAACARWRAADPAHEAAFREVESIWERSAELSDDLYIAAALYEAERDKASRGSPVWRWALSFLVGAAALVFLAFRMVSAPVSPAMHYQTRVGERERIALPDGTVVVLDTHTELVARFAARRRLIDLSQGQAQFRVAHDAQRPFIVHAAGGTVTATGTQFDVRVEDAMATVTLLEGSVIVQGAAAATQPHPPITLSPGQQLRFDRTGQEWSVTPVDLASASAWTQGSLQVSDWPLGRLVAEMNRYSTTPVRLADPTLANIRISGTFRTGDQDGLVLVLEHGWSLRAMRQNGEIVLSRAVLARH</sequence>
<keyword evidence="1" id="KW-0472">Membrane</keyword>
<feature type="transmembrane region" description="Helical" evidence="1">
    <location>
        <begin position="84"/>
        <end position="103"/>
    </location>
</feature>
<reference evidence="4 5" key="1">
    <citation type="submission" date="2018-07" db="EMBL/GenBank/DDBJ databases">
        <title>Dyella monticola sp. nov. and Dyella psychrodurans sp. nov. isolated from monsoon evergreen broad-leaved forest soil of Dinghu Mountain, China.</title>
        <authorList>
            <person name="Gao Z."/>
            <person name="Qiu L."/>
        </authorList>
    </citation>
    <scope>NUCLEOTIDE SEQUENCE [LARGE SCALE GENOMIC DNA]</scope>
    <source>
        <strain evidence="4 5">4G-K06</strain>
    </source>
</reference>